<dbReference type="EMBL" id="BARU01016858">
    <property type="protein sequence ID" value="GAH53426.1"/>
    <property type="molecule type" value="Genomic_DNA"/>
</dbReference>
<dbReference type="AlphaFoldDB" id="X1G660"/>
<sequence>MDTSIRNISIDLKISTWKVSEIIAKYCDGKSFSQYRTYLACIKINS</sequence>
<protein>
    <submittedName>
        <fullName evidence="1">Uncharacterized protein</fullName>
    </submittedName>
</protein>
<comment type="caution">
    <text evidence="1">The sequence shown here is derived from an EMBL/GenBank/DDBJ whole genome shotgun (WGS) entry which is preliminary data.</text>
</comment>
<accession>X1G660</accession>
<organism evidence="1">
    <name type="scientific">marine sediment metagenome</name>
    <dbReference type="NCBI Taxonomy" id="412755"/>
    <lineage>
        <taxon>unclassified sequences</taxon>
        <taxon>metagenomes</taxon>
        <taxon>ecological metagenomes</taxon>
    </lineage>
</organism>
<reference evidence="1" key="1">
    <citation type="journal article" date="2014" name="Front. Microbiol.">
        <title>High frequency of phylogenetically diverse reductive dehalogenase-homologous genes in deep subseafloor sedimentary metagenomes.</title>
        <authorList>
            <person name="Kawai M."/>
            <person name="Futagami T."/>
            <person name="Toyoda A."/>
            <person name="Takaki Y."/>
            <person name="Nishi S."/>
            <person name="Hori S."/>
            <person name="Arai W."/>
            <person name="Tsubouchi T."/>
            <person name="Morono Y."/>
            <person name="Uchiyama I."/>
            <person name="Ito T."/>
            <person name="Fujiyama A."/>
            <person name="Inagaki F."/>
            <person name="Takami H."/>
        </authorList>
    </citation>
    <scope>NUCLEOTIDE SEQUENCE</scope>
    <source>
        <strain evidence="1">Expedition CK06-06</strain>
    </source>
</reference>
<gene>
    <name evidence="1" type="ORF">S03H2_27996</name>
</gene>
<name>X1G660_9ZZZZ</name>
<proteinExistence type="predicted"/>
<feature type="non-terminal residue" evidence="1">
    <location>
        <position position="46"/>
    </location>
</feature>
<evidence type="ECO:0000313" key="1">
    <source>
        <dbReference type="EMBL" id="GAH53426.1"/>
    </source>
</evidence>